<keyword evidence="2" id="KW-0472">Membrane</keyword>
<feature type="transmembrane region" description="Helical" evidence="2">
    <location>
        <begin position="17"/>
        <end position="36"/>
    </location>
</feature>
<protein>
    <submittedName>
        <fullName evidence="3">ABC-type transport system involved in multi-copper enzyme maturation permease subunit/cell division protein FtsL</fullName>
    </submittedName>
</protein>
<comment type="caution">
    <text evidence="3">The sequence shown here is derived from an EMBL/GenBank/DDBJ whole genome shotgun (WGS) entry which is preliminary data.</text>
</comment>
<gene>
    <name evidence="3" type="ORF">J2S08_001171</name>
</gene>
<feature type="transmembrane region" description="Helical" evidence="2">
    <location>
        <begin position="410"/>
        <end position="429"/>
    </location>
</feature>
<evidence type="ECO:0000313" key="3">
    <source>
        <dbReference type="EMBL" id="MDQ0175337.1"/>
    </source>
</evidence>
<dbReference type="Pfam" id="PF12679">
    <property type="entry name" value="ABC2_membrane_2"/>
    <property type="match status" value="2"/>
</dbReference>
<dbReference type="EMBL" id="JAUSTT010000005">
    <property type="protein sequence ID" value="MDQ0175337.1"/>
    <property type="molecule type" value="Genomic_DNA"/>
</dbReference>
<keyword evidence="4" id="KW-1185">Reference proteome</keyword>
<evidence type="ECO:0000256" key="1">
    <source>
        <dbReference type="SAM" id="Coils"/>
    </source>
</evidence>
<sequence>MRFLQFELKKVWREKRLLWLFVVILLSTGGMFYHHYSQKTLMSERATKKMEPLNREVNRLKEELEMLKEGSGFDDVQAKQFAHLQDMGVSLVHWKVAINHEKWGEIPAHEEDFLIHLQELEQSGGTFPLLEGMEKEKAIAKNAWLRDYNLPYEDEEFPLSPVLFLKANATVHVGFFGILLLLLFFGATIIAEKEQKTWLTLSTQPIAKWRLLGGKYVGLLAMLFLFLIMVTALGILIPILFGYSQIHFHYPQIVPAGDSFDLISTFEYLIRGAMLFLSASLFAFSLIIFFSTRLTTTFRALLFICTTVLFGYVVTNKYEVLQTLINPFQVLHLLSKIEAMSTSTIMLSFLSAVAWSCLLLATAMVLPEKKAGLSREHVYRPFRRGAIQPQRSTWRQFTIFEWRKMKRKKLVKQVSIFLVALLALGYALIYQEAKEKEAAYFNKLKDSQKLIDLLKEDMSEAGEFVELMADLEIALAFAEERLAKSNLAIEGYKKGDWRPLYEYQLFENRFANNELDTGNIEGSMEHKTGRMAIAASLLEKQWLMERHIRPVFPGEDVLTIFHYWKENEAHYQKMWEEENRKVDSSGLFSLFLYIDRHYFFVPLVLFFLLLGGGLAAERGKRPTLHFLFTQPLLRTQIFNGKWLSSFMAAIGGSVGLVFISLLIATIFNRFGDWMYPIFVYDSASLANSPAYTGNYAQGMGFHFIPIGEYVVQSIVLFLIVLMFLLTLTIFCSVWIKNQFSLVTFVTILVIAGYFIGTQLFPQFAHLSPFTYFHIAKIMNGETQALLDNQYVQFTTGSIVLLLLTASLIVIGNIVLHRDKRNIKMDKDTTKQIRI</sequence>
<feature type="transmembrane region" description="Helical" evidence="2">
    <location>
        <begin position="268"/>
        <end position="290"/>
    </location>
</feature>
<accession>A0ABT9WQX2</accession>
<dbReference type="Proteomes" id="UP001223586">
    <property type="component" value="Unassembled WGS sequence"/>
</dbReference>
<keyword evidence="2" id="KW-0812">Transmembrane</keyword>
<evidence type="ECO:0000313" key="4">
    <source>
        <dbReference type="Proteomes" id="UP001223586"/>
    </source>
</evidence>
<feature type="transmembrane region" description="Helical" evidence="2">
    <location>
        <begin position="297"/>
        <end position="314"/>
    </location>
</feature>
<evidence type="ECO:0000256" key="2">
    <source>
        <dbReference type="SAM" id="Phobius"/>
    </source>
</evidence>
<feature type="transmembrane region" description="Helical" evidence="2">
    <location>
        <begin position="790"/>
        <end position="815"/>
    </location>
</feature>
<reference evidence="3 4" key="1">
    <citation type="submission" date="2023-07" db="EMBL/GenBank/DDBJ databases">
        <title>Genomic Encyclopedia of Type Strains, Phase IV (KMG-IV): sequencing the most valuable type-strain genomes for metagenomic binning, comparative biology and taxonomic classification.</title>
        <authorList>
            <person name="Goeker M."/>
        </authorList>
    </citation>
    <scope>NUCLEOTIDE SEQUENCE [LARGE SCALE GENOMIC DNA]</scope>
    <source>
        <strain evidence="3 4">DSM 23837</strain>
    </source>
</reference>
<feature type="transmembrane region" description="Helical" evidence="2">
    <location>
        <begin position="169"/>
        <end position="191"/>
    </location>
</feature>
<feature type="transmembrane region" description="Helical" evidence="2">
    <location>
        <begin position="216"/>
        <end position="241"/>
    </location>
</feature>
<name>A0ABT9WQX2_9BACI</name>
<proteinExistence type="predicted"/>
<feature type="transmembrane region" description="Helical" evidence="2">
    <location>
        <begin position="642"/>
        <end position="667"/>
    </location>
</feature>
<feature type="transmembrane region" description="Helical" evidence="2">
    <location>
        <begin position="597"/>
        <end position="616"/>
    </location>
</feature>
<organism evidence="3 4">
    <name type="scientific">Bacillus chungangensis</name>
    <dbReference type="NCBI Taxonomy" id="587633"/>
    <lineage>
        <taxon>Bacteria</taxon>
        <taxon>Bacillati</taxon>
        <taxon>Bacillota</taxon>
        <taxon>Bacilli</taxon>
        <taxon>Bacillales</taxon>
        <taxon>Bacillaceae</taxon>
        <taxon>Bacillus</taxon>
    </lineage>
</organism>
<feature type="coiled-coil region" evidence="1">
    <location>
        <begin position="43"/>
        <end position="70"/>
    </location>
</feature>
<dbReference type="PANTHER" id="PTHR43471">
    <property type="entry name" value="ABC TRANSPORTER PERMEASE"/>
    <property type="match status" value="1"/>
</dbReference>
<feature type="transmembrane region" description="Helical" evidence="2">
    <location>
        <begin position="345"/>
        <end position="366"/>
    </location>
</feature>
<feature type="transmembrane region" description="Helical" evidence="2">
    <location>
        <begin position="741"/>
        <end position="760"/>
    </location>
</feature>
<keyword evidence="1" id="KW-0175">Coiled coil</keyword>
<feature type="transmembrane region" description="Helical" evidence="2">
    <location>
        <begin position="709"/>
        <end position="734"/>
    </location>
</feature>
<dbReference type="RefSeq" id="WP_307227575.1">
    <property type="nucleotide sequence ID" value="NZ_JAUSTT010000005.1"/>
</dbReference>
<keyword evidence="2" id="KW-1133">Transmembrane helix</keyword>